<dbReference type="GO" id="GO:0005525">
    <property type="term" value="F:GTP binding"/>
    <property type="evidence" value="ECO:0007669"/>
    <property type="project" value="UniProtKB-UniRule"/>
</dbReference>
<comment type="subcellular location">
    <subcellularLocation>
        <location evidence="6">Cytoplasm</location>
    </subcellularLocation>
</comment>
<feature type="binding site" evidence="6">
    <location>
        <position position="249"/>
    </location>
    <ligand>
        <name>K(+)</name>
        <dbReference type="ChEBI" id="CHEBI:29103"/>
    </ligand>
</feature>
<feature type="binding site" evidence="6">
    <location>
        <position position="246"/>
    </location>
    <ligand>
        <name>K(+)</name>
        <dbReference type="ChEBI" id="CHEBI:29103"/>
    </ligand>
</feature>
<feature type="binding site" evidence="6">
    <location>
        <position position="117"/>
    </location>
    <ligand>
        <name>(6S)-5-formyl-5,6,7,8-tetrahydrofolate</name>
        <dbReference type="ChEBI" id="CHEBI:57457"/>
    </ligand>
</feature>
<dbReference type="AlphaFoldDB" id="A0A2T4YVQ8"/>
<keyword evidence="6" id="KW-0963">Cytoplasm</keyword>
<dbReference type="Pfam" id="PF10396">
    <property type="entry name" value="TrmE_N"/>
    <property type="match status" value="1"/>
</dbReference>
<dbReference type="SUPFAM" id="SSF116878">
    <property type="entry name" value="TrmE connector domain"/>
    <property type="match status" value="1"/>
</dbReference>
<dbReference type="EMBL" id="PZZN01000001">
    <property type="protein sequence ID" value="PTM47904.1"/>
    <property type="molecule type" value="Genomic_DNA"/>
</dbReference>
<dbReference type="InterPro" id="IPR025867">
    <property type="entry name" value="MnmE_helical"/>
</dbReference>
<evidence type="ECO:0000259" key="7">
    <source>
        <dbReference type="Pfam" id="PF01926"/>
    </source>
</evidence>
<dbReference type="Proteomes" id="UP000240996">
    <property type="component" value="Unassembled WGS sequence"/>
</dbReference>
<evidence type="ECO:0000259" key="8">
    <source>
        <dbReference type="Pfam" id="PF10396"/>
    </source>
</evidence>
<dbReference type="GO" id="GO:0003924">
    <property type="term" value="F:GTPase activity"/>
    <property type="evidence" value="ECO:0007669"/>
    <property type="project" value="UniProtKB-UniRule"/>
</dbReference>
<comment type="cofactor">
    <cofactor evidence="6">
        <name>K(+)</name>
        <dbReference type="ChEBI" id="CHEBI:29103"/>
    </cofactor>
    <text evidence="6">Binds 1 potassium ion per subunit.</text>
</comment>
<reference evidence="10 11" key="1">
    <citation type="submission" date="2018-04" db="EMBL/GenBank/DDBJ databases">
        <title>Genomic Encyclopedia of Type Strains, Phase III (KMG-III): the genomes of soil and plant-associated and newly described type strains.</title>
        <authorList>
            <person name="Whitman W."/>
        </authorList>
    </citation>
    <scope>NUCLEOTIDE SEQUENCE [LARGE SCALE GENOMIC DNA]</scope>
    <source>
        <strain evidence="10 11">NW12</strain>
    </source>
</reference>
<dbReference type="InterPro" id="IPR027417">
    <property type="entry name" value="P-loop_NTPase"/>
</dbReference>
<dbReference type="InterPro" id="IPR004520">
    <property type="entry name" value="GTPase_MnmE"/>
</dbReference>
<evidence type="ECO:0000256" key="3">
    <source>
        <dbReference type="ARBA" id="ARBA00022801"/>
    </source>
</evidence>
<evidence type="ECO:0000256" key="1">
    <source>
        <dbReference type="ARBA" id="ARBA00022694"/>
    </source>
</evidence>
<feature type="domain" description="GTP-binding protein TrmE N-terminal" evidence="8">
    <location>
        <begin position="3"/>
        <end position="117"/>
    </location>
</feature>
<feature type="domain" description="G" evidence="7">
    <location>
        <begin position="217"/>
        <end position="307"/>
    </location>
</feature>
<protein>
    <recommendedName>
        <fullName evidence="6">tRNA modification GTPase MnmE</fullName>
        <ecNumber evidence="6">3.6.-.-</ecNumber>
    </recommendedName>
</protein>
<sequence length="426" mass="44488">MTTIFAVSSGRPPAAIAVVRISGPEAFAAAVALGGPLPAARHASLRALRDASGTMLDRALVIVFPGPTTATGEDLVELHCHGGRAVIAAVERTLAAMTGLRLAEPGEFTRRALGNGRIDLTQAEGLADLLEAETEAQRVAAITATEGRVSQAVRGWMDAVAMLSARIEAMLDFADEDDVTSDAAAFDAVCADIAALAAEIETVVASPPVERLKDGLRVVIGGPPNSGKSTLLNLMGERDAAIVSPISGTTRDRIDVPVLRNGVAYVLTDTAGLIDTLDPIEAIGVARAETAMATADLLLWLADTVPPREDAIWVHARADLPGRDGGVPPGRVIAFSQSDQASLDRLWAVVHDRAAALLPRTDDLALKADQRLRCKRAAATLRVAGNDPLIVAEHLREARTGLAAVLGLDATGEMLDALFGRFCIGK</sequence>
<feature type="binding site" evidence="6">
    <location>
        <position position="244"/>
    </location>
    <ligand>
        <name>K(+)</name>
        <dbReference type="ChEBI" id="CHEBI:29103"/>
    </ligand>
</feature>
<feature type="binding site" evidence="6">
    <location>
        <position position="20"/>
    </location>
    <ligand>
        <name>(6S)-5-formyl-5,6,7,8-tetrahydrofolate</name>
        <dbReference type="ChEBI" id="CHEBI:57457"/>
    </ligand>
</feature>
<feature type="binding site" evidence="6">
    <location>
        <position position="229"/>
    </location>
    <ligand>
        <name>Mg(2+)</name>
        <dbReference type="ChEBI" id="CHEBI:18420"/>
    </ligand>
</feature>
<feature type="binding site" evidence="6">
    <location>
        <position position="426"/>
    </location>
    <ligand>
        <name>(6S)-5-formyl-5,6,7,8-tetrahydrofolate</name>
        <dbReference type="ChEBI" id="CHEBI:57457"/>
    </ligand>
</feature>
<dbReference type="Gene3D" id="1.20.120.430">
    <property type="entry name" value="tRNA modification GTPase MnmE domain 2"/>
    <property type="match status" value="1"/>
</dbReference>
<dbReference type="PANTHER" id="PTHR42714:SF2">
    <property type="entry name" value="TRNA MODIFICATION GTPASE GTPBP3, MITOCHONDRIAL"/>
    <property type="match status" value="1"/>
</dbReference>
<comment type="caution">
    <text evidence="10">The sequence shown here is derived from an EMBL/GenBank/DDBJ whole genome shotgun (WGS) entry which is preliminary data.</text>
</comment>
<dbReference type="EC" id="3.6.-.-" evidence="6"/>
<dbReference type="RefSeq" id="WP_107931074.1">
    <property type="nucleotide sequence ID" value="NZ_PZZN01000001.1"/>
</dbReference>
<dbReference type="InterPro" id="IPR006073">
    <property type="entry name" value="GTP-bd"/>
</dbReference>
<feature type="binding site" evidence="6">
    <location>
        <position position="225"/>
    </location>
    <ligand>
        <name>K(+)</name>
        <dbReference type="ChEBI" id="CHEBI:29103"/>
    </ligand>
</feature>
<dbReference type="NCBIfam" id="NF003661">
    <property type="entry name" value="PRK05291.1-3"/>
    <property type="match status" value="1"/>
</dbReference>
<feature type="binding site" evidence="6">
    <location>
        <begin position="225"/>
        <end position="230"/>
    </location>
    <ligand>
        <name>GTP</name>
        <dbReference type="ChEBI" id="CHEBI:37565"/>
    </ligand>
</feature>
<proteinExistence type="inferred from homology"/>
<dbReference type="GO" id="GO:0005737">
    <property type="term" value="C:cytoplasm"/>
    <property type="evidence" value="ECO:0007669"/>
    <property type="project" value="UniProtKB-SubCell"/>
</dbReference>
<dbReference type="CDD" id="cd04164">
    <property type="entry name" value="trmE"/>
    <property type="match status" value="1"/>
</dbReference>
<dbReference type="Gene3D" id="3.40.50.300">
    <property type="entry name" value="P-loop containing nucleotide triphosphate hydrolases"/>
    <property type="match status" value="1"/>
</dbReference>
<evidence type="ECO:0000313" key="10">
    <source>
        <dbReference type="EMBL" id="PTM47904.1"/>
    </source>
</evidence>
<evidence type="ECO:0000259" key="9">
    <source>
        <dbReference type="Pfam" id="PF12631"/>
    </source>
</evidence>
<name>A0A2T4YVQ8_9SPHN</name>
<feature type="domain" description="MnmE helical" evidence="9">
    <location>
        <begin position="120"/>
        <end position="423"/>
    </location>
</feature>
<dbReference type="Gene3D" id="3.30.1360.120">
    <property type="entry name" value="Probable tRNA modification gtpase trme, domain 1"/>
    <property type="match status" value="1"/>
</dbReference>
<evidence type="ECO:0000256" key="4">
    <source>
        <dbReference type="ARBA" id="ARBA00022958"/>
    </source>
</evidence>
<dbReference type="PANTHER" id="PTHR42714">
    <property type="entry name" value="TRNA MODIFICATION GTPASE GTPBP3"/>
    <property type="match status" value="1"/>
</dbReference>
<dbReference type="FunFam" id="3.30.1360.120:FF:000007">
    <property type="entry name" value="tRNA modification GTPase GTPBP3, mitochondrial"/>
    <property type="match status" value="1"/>
</dbReference>
<feature type="binding site" evidence="6">
    <location>
        <begin position="244"/>
        <end position="250"/>
    </location>
    <ligand>
        <name>GTP</name>
        <dbReference type="ChEBI" id="CHEBI:37565"/>
    </ligand>
</feature>
<evidence type="ECO:0000313" key="11">
    <source>
        <dbReference type="Proteomes" id="UP000240996"/>
    </source>
</evidence>
<dbReference type="InterPro" id="IPR031168">
    <property type="entry name" value="G_TrmE"/>
</dbReference>
<keyword evidence="11" id="KW-1185">Reference proteome</keyword>
<comment type="subunit">
    <text evidence="6">Homodimer. Heterotetramer of two MnmE and two MnmG subunits.</text>
</comment>
<feature type="binding site" evidence="6">
    <location>
        <position position="250"/>
    </location>
    <ligand>
        <name>Mg(2+)</name>
        <dbReference type="ChEBI" id="CHEBI:18420"/>
    </ligand>
</feature>
<dbReference type="GO" id="GO:0030488">
    <property type="term" value="P:tRNA methylation"/>
    <property type="evidence" value="ECO:0007669"/>
    <property type="project" value="TreeGrafter"/>
</dbReference>
<dbReference type="GO" id="GO:0046872">
    <property type="term" value="F:metal ion binding"/>
    <property type="evidence" value="ECO:0007669"/>
    <property type="project" value="UniProtKB-KW"/>
</dbReference>
<dbReference type="InterPro" id="IPR027368">
    <property type="entry name" value="MnmE_dom2"/>
</dbReference>
<accession>A0A2T4YVQ8</accession>
<dbReference type="SUPFAM" id="SSF103025">
    <property type="entry name" value="Folate-binding domain"/>
    <property type="match status" value="1"/>
</dbReference>
<dbReference type="InterPro" id="IPR027266">
    <property type="entry name" value="TrmE/GcvT-like"/>
</dbReference>
<dbReference type="Pfam" id="PF01926">
    <property type="entry name" value="MMR_HSR1"/>
    <property type="match status" value="1"/>
</dbReference>
<dbReference type="InterPro" id="IPR018948">
    <property type="entry name" value="GTP-bd_TrmE_N"/>
</dbReference>
<dbReference type="CDD" id="cd14858">
    <property type="entry name" value="TrmE_N"/>
    <property type="match status" value="1"/>
</dbReference>
<keyword evidence="2 6" id="KW-0547">Nucleotide-binding</keyword>
<keyword evidence="6" id="KW-0460">Magnesium</keyword>
<dbReference type="SUPFAM" id="SSF52540">
    <property type="entry name" value="P-loop containing nucleoside triphosphate hydrolases"/>
    <property type="match status" value="1"/>
</dbReference>
<keyword evidence="6" id="KW-0479">Metal-binding</keyword>
<keyword evidence="3 6" id="KW-0378">Hydrolase</keyword>
<dbReference type="HAMAP" id="MF_00379">
    <property type="entry name" value="GTPase_MnmE"/>
    <property type="match status" value="1"/>
</dbReference>
<dbReference type="Pfam" id="PF12631">
    <property type="entry name" value="MnmE_helical"/>
    <property type="match status" value="1"/>
</dbReference>
<comment type="caution">
    <text evidence="6">Lacks conserved residue(s) required for the propagation of feature annotation.</text>
</comment>
<feature type="binding site" evidence="6">
    <location>
        <begin position="269"/>
        <end position="272"/>
    </location>
    <ligand>
        <name>GTP</name>
        <dbReference type="ChEBI" id="CHEBI:37565"/>
    </ligand>
</feature>
<evidence type="ECO:0000256" key="2">
    <source>
        <dbReference type="ARBA" id="ARBA00022741"/>
    </source>
</evidence>
<feature type="binding site" evidence="6">
    <location>
        <position position="77"/>
    </location>
    <ligand>
        <name>(6S)-5-formyl-5,6,7,8-tetrahydrofolate</name>
        <dbReference type="ChEBI" id="CHEBI:57457"/>
    </ligand>
</feature>
<keyword evidence="5 6" id="KW-0342">GTP-binding</keyword>
<keyword evidence="4 6" id="KW-0630">Potassium</keyword>
<keyword evidence="1 6" id="KW-0819">tRNA processing</keyword>
<comment type="function">
    <text evidence="6">Exhibits a very high intrinsic GTPase hydrolysis rate. Involved in the addition of a carboxymethylaminomethyl (cmnm) group at the wobble position (U34) of certain tRNAs, forming tRNA-cmnm(5)s(2)U34.</text>
</comment>
<dbReference type="GO" id="GO:0002098">
    <property type="term" value="P:tRNA wobble uridine modification"/>
    <property type="evidence" value="ECO:0007669"/>
    <property type="project" value="TreeGrafter"/>
</dbReference>
<evidence type="ECO:0000256" key="6">
    <source>
        <dbReference type="HAMAP-Rule" id="MF_00379"/>
    </source>
</evidence>
<evidence type="ECO:0000256" key="5">
    <source>
        <dbReference type="ARBA" id="ARBA00023134"/>
    </source>
</evidence>
<comment type="similarity">
    <text evidence="6">Belongs to the TRAFAC class TrmE-Era-EngA-EngB-Septin-like GTPase superfamily. TrmE GTPase family.</text>
</comment>
<gene>
    <name evidence="6" type="primary">mnmE</name>
    <name evidence="6" type="synonym">trmE</name>
    <name evidence="10" type="ORF">C8J24_1309</name>
</gene>
<organism evidence="10 11">
    <name type="scientific">Sphingomonas aerolata</name>
    <dbReference type="NCBI Taxonomy" id="185951"/>
    <lineage>
        <taxon>Bacteria</taxon>
        <taxon>Pseudomonadati</taxon>
        <taxon>Pseudomonadota</taxon>
        <taxon>Alphaproteobacteria</taxon>
        <taxon>Sphingomonadales</taxon>
        <taxon>Sphingomonadaceae</taxon>
        <taxon>Sphingomonas</taxon>
    </lineage>
</organism>